<sequence length="154" mass="17726">MPMRTRTSPAMVALARKKAELMGEADELRRRLRKKQIQIAALDESMRLLDQGFDPEAVKPKRKYTKTFIHGELKRMIFDILKEADGGPLTTRQIADEVQKRKGMDRDVRKDVKRALQGYRIVVKVGEIENHQALWAFKNYAATPSDTPPPLRIL</sequence>
<feature type="coiled-coil region" evidence="1">
    <location>
        <begin position="11"/>
        <end position="45"/>
    </location>
</feature>
<organism evidence="2 3">
    <name type="scientific">Pseudodesulfovibrio karagichevae</name>
    <dbReference type="NCBI Taxonomy" id="3239305"/>
    <lineage>
        <taxon>Bacteria</taxon>
        <taxon>Pseudomonadati</taxon>
        <taxon>Thermodesulfobacteriota</taxon>
        <taxon>Desulfovibrionia</taxon>
        <taxon>Desulfovibrionales</taxon>
        <taxon>Desulfovibrionaceae</taxon>
    </lineage>
</organism>
<dbReference type="Proteomes" id="UP001568698">
    <property type="component" value="Unassembled WGS sequence"/>
</dbReference>
<protein>
    <submittedName>
        <fullName evidence="2">Uncharacterized protein</fullName>
    </submittedName>
</protein>
<keyword evidence="3" id="KW-1185">Reference proteome</keyword>
<proteinExistence type="predicted"/>
<gene>
    <name evidence="2" type="ORF">AB6M95_19625</name>
</gene>
<reference evidence="2 3" key="1">
    <citation type="submission" date="2024-08" db="EMBL/GenBank/DDBJ databases">
        <title>Sulfate-reducing bacteria isolated from formation water of the oil field in Kazakhstan and description of Pseudodesulfovibrio sp.</title>
        <authorList>
            <person name="Bidzhieva S.K."/>
            <person name="Tourova T.P."/>
            <person name="Grouzdev D.S."/>
            <person name="Beletsky A.V."/>
            <person name="Sokolova D.S."/>
            <person name="Samigullina S.R."/>
            <person name="Poltaraus A.B."/>
            <person name="Avtukh A.N."/>
            <person name="Tereshina V.M."/>
            <person name="Zhaparov N.S."/>
            <person name="Mardanov A.V."/>
            <person name="Nazina T.N."/>
        </authorList>
    </citation>
    <scope>NUCLEOTIDE SEQUENCE [LARGE SCALE GENOMIC DNA]</scope>
    <source>
        <strain evidence="2 3">9FUS</strain>
    </source>
</reference>
<accession>A0ABV4KAT9</accession>
<comment type="caution">
    <text evidence="2">The sequence shown here is derived from an EMBL/GenBank/DDBJ whole genome shotgun (WGS) entry which is preliminary data.</text>
</comment>
<dbReference type="EMBL" id="JBGLYH010000125">
    <property type="protein sequence ID" value="MEZ7198958.1"/>
    <property type="molecule type" value="Genomic_DNA"/>
</dbReference>
<evidence type="ECO:0000256" key="1">
    <source>
        <dbReference type="SAM" id="Coils"/>
    </source>
</evidence>
<evidence type="ECO:0000313" key="2">
    <source>
        <dbReference type="EMBL" id="MEZ7198958.1"/>
    </source>
</evidence>
<keyword evidence="1" id="KW-0175">Coiled coil</keyword>
<dbReference type="RefSeq" id="WP_371388434.1">
    <property type="nucleotide sequence ID" value="NZ_JBGLYH010000125.1"/>
</dbReference>
<name>A0ABV4KAT9_9BACT</name>
<evidence type="ECO:0000313" key="3">
    <source>
        <dbReference type="Proteomes" id="UP001568698"/>
    </source>
</evidence>